<evidence type="ECO:0000313" key="3">
    <source>
        <dbReference type="EMBL" id="VFJ13929.1"/>
    </source>
</evidence>
<dbReference type="Pfam" id="PF01037">
    <property type="entry name" value="AsnC_trans_reg"/>
    <property type="match status" value="1"/>
</dbReference>
<dbReference type="OrthoDB" id="6536at2157"/>
<dbReference type="CDD" id="cd17546">
    <property type="entry name" value="REC_hyHK_CKI1_RcsC-like"/>
    <property type="match status" value="1"/>
</dbReference>
<dbReference type="InterPro" id="IPR019887">
    <property type="entry name" value="Tscrpt_reg_AsnC/Lrp_C"/>
</dbReference>
<gene>
    <name evidence="3" type="ORF">NFRAN_1607</name>
</gene>
<evidence type="ECO:0000259" key="2">
    <source>
        <dbReference type="PROSITE" id="PS50110"/>
    </source>
</evidence>
<dbReference type="InterPro" id="IPR050595">
    <property type="entry name" value="Bact_response_regulator"/>
</dbReference>
<dbReference type="SMART" id="SM00448">
    <property type="entry name" value="REC"/>
    <property type="match status" value="1"/>
</dbReference>
<evidence type="ECO:0000256" key="1">
    <source>
        <dbReference type="ARBA" id="ARBA00022553"/>
    </source>
</evidence>
<dbReference type="InterPro" id="IPR036388">
    <property type="entry name" value="WH-like_DNA-bd_sf"/>
</dbReference>
<name>A0A484ICI8_9ARCH</name>
<proteinExistence type="predicted"/>
<dbReference type="InterPro" id="IPR001789">
    <property type="entry name" value="Sig_transdc_resp-reg_receiver"/>
</dbReference>
<feature type="domain" description="Response regulatory" evidence="2">
    <location>
        <begin position="6"/>
        <end position="123"/>
    </location>
</feature>
<organism evidence="3 4">
    <name type="scientific">Candidatus Nitrosocosmicus franklandianus</name>
    <dbReference type="NCBI Taxonomy" id="1798806"/>
    <lineage>
        <taxon>Archaea</taxon>
        <taxon>Nitrososphaerota</taxon>
        <taxon>Nitrososphaeria</taxon>
        <taxon>Nitrososphaerales</taxon>
        <taxon>Nitrososphaeraceae</taxon>
        <taxon>Candidatus Nitrosocosmicus</taxon>
    </lineage>
</organism>
<dbReference type="Gene3D" id="3.40.50.2300">
    <property type="match status" value="1"/>
</dbReference>
<dbReference type="KEGG" id="nfn:NFRAN_1607"/>
<dbReference type="Gene3D" id="3.30.70.920">
    <property type="match status" value="1"/>
</dbReference>
<dbReference type="Gene3D" id="1.10.10.10">
    <property type="entry name" value="Winged helix-like DNA-binding domain superfamily/Winged helix DNA-binding domain"/>
    <property type="match status" value="1"/>
</dbReference>
<evidence type="ECO:0000313" key="4">
    <source>
        <dbReference type="Proteomes" id="UP000294299"/>
    </source>
</evidence>
<accession>A0A484ICI8</accession>
<dbReference type="SUPFAM" id="SSF54909">
    <property type="entry name" value="Dimeric alpha+beta barrel"/>
    <property type="match status" value="1"/>
</dbReference>
<dbReference type="RefSeq" id="WP_134484024.1">
    <property type="nucleotide sequence ID" value="NZ_LR216287.1"/>
</dbReference>
<dbReference type="GO" id="GO:0000160">
    <property type="term" value="P:phosphorelay signal transduction system"/>
    <property type="evidence" value="ECO:0007669"/>
    <property type="project" value="InterPro"/>
</dbReference>
<dbReference type="PROSITE" id="PS50110">
    <property type="entry name" value="RESPONSE_REGULATORY"/>
    <property type="match status" value="1"/>
</dbReference>
<dbReference type="Pfam" id="PF00072">
    <property type="entry name" value="Response_reg"/>
    <property type="match status" value="1"/>
</dbReference>
<dbReference type="InterPro" id="IPR011008">
    <property type="entry name" value="Dimeric_a/b-barrel"/>
</dbReference>
<keyword evidence="1" id="KW-0597">Phosphoprotein</keyword>
<reference evidence="3 4" key="1">
    <citation type="submission" date="2019-02" db="EMBL/GenBank/DDBJ databases">
        <authorList>
            <person name="Lehtovirta-Morley E L."/>
        </authorList>
    </citation>
    <scope>NUCLEOTIDE SEQUENCE [LARGE SCALE GENOMIC DNA]</scope>
    <source>
        <strain evidence="3">NFRAN1</strain>
    </source>
</reference>
<dbReference type="Proteomes" id="UP000294299">
    <property type="component" value="Chromosome NFRAN"/>
</dbReference>
<keyword evidence="4" id="KW-1185">Reference proteome</keyword>
<dbReference type="AlphaFoldDB" id="A0A484ICI8"/>
<dbReference type="SUPFAM" id="SSF52172">
    <property type="entry name" value="CheY-like"/>
    <property type="match status" value="1"/>
</dbReference>
<sequence>MSTQPYIMVVDDEEELTHLFTELLKGSGFNCVSFTDPLLALKHYGKNPQKYPLVLTDLRMPGISGTELAKRIRQYGSTTKIILITAFDIDDDLRDEVREARISEILSKPVKLKDLRKSVTQYFSSNTFRMREEPLSSEFDDIDIRILELLIQGKNSKQISSSLGIPISTIQRRVRKLFEKEFIMSKYQINFTKFGFKSGCVHIYLHDGDIDTILEKVSKLKGVTSLEMHIGNSDIICEVVYREGRDLFDLISNIKKMDGVERVVWSERIFEYPLRMNNLISLLELDPLSQS</sequence>
<dbReference type="InterPro" id="IPR019888">
    <property type="entry name" value="Tscrpt_reg_AsnC-like"/>
</dbReference>
<dbReference type="EMBL" id="LR216287">
    <property type="protein sequence ID" value="VFJ13929.1"/>
    <property type="molecule type" value="Genomic_DNA"/>
</dbReference>
<dbReference type="SMART" id="SM00344">
    <property type="entry name" value="HTH_ASNC"/>
    <property type="match status" value="1"/>
</dbReference>
<dbReference type="PANTHER" id="PTHR44591:SF21">
    <property type="entry name" value="TWO-COMPONENT RESPONSE REGULATOR"/>
    <property type="match status" value="1"/>
</dbReference>
<dbReference type="GeneID" id="39420942"/>
<protein>
    <submittedName>
        <fullName evidence="3">Alkaline phosphatase synthesis transcriptional regulatory protein PhoP (Modular protein)</fullName>
    </submittedName>
</protein>
<dbReference type="Pfam" id="PF13412">
    <property type="entry name" value="HTH_24"/>
    <property type="match status" value="1"/>
</dbReference>
<dbReference type="PANTHER" id="PTHR44591">
    <property type="entry name" value="STRESS RESPONSE REGULATOR PROTEIN 1"/>
    <property type="match status" value="1"/>
</dbReference>
<dbReference type="InterPro" id="IPR011006">
    <property type="entry name" value="CheY-like_superfamily"/>
</dbReference>